<accession>A0ACC7P5C1</accession>
<organism evidence="1 2">
    <name type="scientific">Paenibacillus mesotrionivorans</name>
    <dbReference type="NCBI Taxonomy" id="3160968"/>
    <lineage>
        <taxon>Bacteria</taxon>
        <taxon>Bacillati</taxon>
        <taxon>Bacillota</taxon>
        <taxon>Bacilli</taxon>
        <taxon>Bacillales</taxon>
        <taxon>Paenibacillaceae</taxon>
        <taxon>Paenibacillus</taxon>
    </lineage>
</organism>
<evidence type="ECO:0000313" key="2">
    <source>
        <dbReference type="Proteomes" id="UP001631969"/>
    </source>
</evidence>
<sequence length="255" mass="28301">MYQSEQFHTSNYRGNQAGHDNYLRSDSQSPSSYGMGQNVTSQYKGMQRSFQPTGPVNSVYGQQNQNPASFHTANYRGDQPNHDNYLRADSTQPSQTGFSGVNSSVNYGFTSNVGYGSSYGQNQQNQQNQAQYVSPNSYHTASYKGDQANHDAYLRSDSFQPTQGQYTSGYGQTSIPQQYKTQTQNFSTGSYGMNSGFANNQQSYGQQQFVSPNSFHTANYKGDQPNHDAYLRSDSAQTSQSQFGGTSMGSNFNRF</sequence>
<proteinExistence type="predicted"/>
<dbReference type="EMBL" id="JBJURJ010000028">
    <property type="protein sequence ID" value="MFM9332256.1"/>
    <property type="molecule type" value="Genomic_DNA"/>
</dbReference>
<comment type="caution">
    <text evidence="1">The sequence shown here is derived from an EMBL/GenBank/DDBJ whole genome shotgun (WGS) entry which is preliminary data.</text>
</comment>
<name>A0ACC7P5C1_9BACL</name>
<dbReference type="Proteomes" id="UP001631969">
    <property type="component" value="Unassembled WGS sequence"/>
</dbReference>
<evidence type="ECO:0000313" key="1">
    <source>
        <dbReference type="EMBL" id="MFM9332256.1"/>
    </source>
</evidence>
<reference evidence="1" key="1">
    <citation type="submission" date="2024-12" db="EMBL/GenBank/DDBJ databases">
        <authorList>
            <person name="Wu N."/>
        </authorList>
    </citation>
    <scope>NUCLEOTIDE SEQUENCE</scope>
    <source>
        <strain evidence="1">P15</strain>
    </source>
</reference>
<protein>
    <submittedName>
        <fullName evidence="1">Uncharacterized protein</fullName>
    </submittedName>
</protein>
<gene>
    <name evidence="1" type="ORF">ACI1P1_28575</name>
</gene>
<keyword evidence="2" id="KW-1185">Reference proteome</keyword>